<proteinExistence type="predicted"/>
<gene>
    <name evidence="2" type="ORF">CEXT_638651</name>
</gene>
<keyword evidence="3" id="KW-1185">Reference proteome</keyword>
<reference evidence="2 3" key="1">
    <citation type="submission" date="2021-06" db="EMBL/GenBank/DDBJ databases">
        <title>Caerostris extrusa draft genome.</title>
        <authorList>
            <person name="Kono N."/>
            <person name="Arakawa K."/>
        </authorList>
    </citation>
    <scope>NUCLEOTIDE SEQUENCE [LARGE SCALE GENOMIC DNA]</scope>
</reference>
<keyword evidence="1" id="KW-0472">Membrane</keyword>
<accession>A0AAV4XJX2</accession>
<evidence type="ECO:0000313" key="2">
    <source>
        <dbReference type="EMBL" id="GIY94703.1"/>
    </source>
</evidence>
<protein>
    <submittedName>
        <fullName evidence="2">Uncharacterized protein</fullName>
    </submittedName>
</protein>
<keyword evidence="1" id="KW-0812">Transmembrane</keyword>
<dbReference type="EMBL" id="BPLR01017817">
    <property type="protein sequence ID" value="GIY94703.1"/>
    <property type="molecule type" value="Genomic_DNA"/>
</dbReference>
<dbReference type="AlphaFoldDB" id="A0AAV4XJX2"/>
<feature type="transmembrane region" description="Helical" evidence="1">
    <location>
        <begin position="97"/>
        <end position="122"/>
    </location>
</feature>
<evidence type="ECO:0000256" key="1">
    <source>
        <dbReference type="SAM" id="Phobius"/>
    </source>
</evidence>
<sequence>YQNVQLLIFHHLVLYNDLHRLSGRLFLRSMVCPSVPTGSHLSGLFGDDGISSEVDAVSSNLRQEHGRRTRTLWINFLRNSTCHQPFKRFPSLRINHCFDFIGSFIGNLFHFTFLFCISVMSYQLDT</sequence>
<keyword evidence="1" id="KW-1133">Transmembrane helix</keyword>
<comment type="caution">
    <text evidence="2">The sequence shown here is derived from an EMBL/GenBank/DDBJ whole genome shotgun (WGS) entry which is preliminary data.</text>
</comment>
<dbReference type="Proteomes" id="UP001054945">
    <property type="component" value="Unassembled WGS sequence"/>
</dbReference>
<evidence type="ECO:0000313" key="3">
    <source>
        <dbReference type="Proteomes" id="UP001054945"/>
    </source>
</evidence>
<feature type="non-terminal residue" evidence="2">
    <location>
        <position position="1"/>
    </location>
</feature>
<name>A0AAV4XJX2_CAEEX</name>
<organism evidence="2 3">
    <name type="scientific">Caerostris extrusa</name>
    <name type="common">Bark spider</name>
    <name type="synonym">Caerostris bankana</name>
    <dbReference type="NCBI Taxonomy" id="172846"/>
    <lineage>
        <taxon>Eukaryota</taxon>
        <taxon>Metazoa</taxon>
        <taxon>Ecdysozoa</taxon>
        <taxon>Arthropoda</taxon>
        <taxon>Chelicerata</taxon>
        <taxon>Arachnida</taxon>
        <taxon>Araneae</taxon>
        <taxon>Araneomorphae</taxon>
        <taxon>Entelegynae</taxon>
        <taxon>Araneoidea</taxon>
        <taxon>Araneidae</taxon>
        <taxon>Caerostris</taxon>
    </lineage>
</organism>